<name>A0AAD4LC86_9AGAM</name>
<evidence type="ECO:0000256" key="1">
    <source>
        <dbReference type="SAM" id="MobiDB-lite"/>
    </source>
</evidence>
<gene>
    <name evidence="2" type="ORF">EDB92DRAFT_1252125</name>
</gene>
<comment type="caution">
    <text evidence="2">The sequence shown here is derived from an EMBL/GenBank/DDBJ whole genome shotgun (WGS) entry which is preliminary data.</text>
</comment>
<feature type="region of interest" description="Disordered" evidence="1">
    <location>
        <begin position="364"/>
        <end position="406"/>
    </location>
</feature>
<dbReference type="Proteomes" id="UP001201163">
    <property type="component" value="Unassembled WGS sequence"/>
</dbReference>
<feature type="compositionally biased region" description="Polar residues" evidence="1">
    <location>
        <begin position="273"/>
        <end position="289"/>
    </location>
</feature>
<dbReference type="AlphaFoldDB" id="A0AAD4LC86"/>
<dbReference type="PANTHER" id="PTHR38645:SF1">
    <property type="entry name" value="YALI0F12243P"/>
    <property type="match status" value="1"/>
</dbReference>
<feature type="compositionally biased region" description="Pro residues" evidence="1">
    <location>
        <begin position="241"/>
        <end position="261"/>
    </location>
</feature>
<accession>A0AAD4LC86</accession>
<feature type="region of interest" description="Disordered" evidence="1">
    <location>
        <begin position="178"/>
        <end position="296"/>
    </location>
</feature>
<protein>
    <submittedName>
        <fullName evidence="2">Uncharacterized protein</fullName>
    </submittedName>
</protein>
<dbReference type="PANTHER" id="PTHR38645">
    <property type="entry name" value="CHROMOSOME 9, WHOLE GENOME SHOTGUN SEQUENCE"/>
    <property type="match status" value="1"/>
</dbReference>
<dbReference type="EMBL" id="JAKELL010000054">
    <property type="protein sequence ID" value="KAH8986447.1"/>
    <property type="molecule type" value="Genomic_DNA"/>
</dbReference>
<sequence>MFFSRPPKDKTYEHCRISFVRQHIPVSVVYTVCRTLEKGDTARMGIYGPDERLSHAVQGPSATRVLSPERRPVKSLLRPISMESLNLNALAGSLPTSNLANAEKELLNNFRAAALSITNLYRSSRTTSKRSYNSGYAAACADLLQMIQQGVSDSETPLSIGRVMDWVEARLEAVRAREEEELEEDEENSSKKEGQASKLKASSTLARASSAPAVPQQQSPREQPGPLPPSKLSQAITAAPNPRPTTPPSPPTAATAPPYPVRGPKAQARAVSSPLQAKENPSITATPTSAAHIHPFPLSPDSPFTFTAFPPLPSSPAPTEATLSIPIPLTVSAGAKRRHAMMVLTDDAASAPPGAAVVGAGVGVRADAGSSRRRTRSTRGAHQNQHPQDAMDTEEDGRERKRVARR</sequence>
<organism evidence="2 3">
    <name type="scientific">Lactarius akahatsu</name>
    <dbReference type="NCBI Taxonomy" id="416441"/>
    <lineage>
        <taxon>Eukaryota</taxon>
        <taxon>Fungi</taxon>
        <taxon>Dikarya</taxon>
        <taxon>Basidiomycota</taxon>
        <taxon>Agaricomycotina</taxon>
        <taxon>Agaricomycetes</taxon>
        <taxon>Russulales</taxon>
        <taxon>Russulaceae</taxon>
        <taxon>Lactarius</taxon>
    </lineage>
</organism>
<keyword evidence="3" id="KW-1185">Reference proteome</keyword>
<evidence type="ECO:0000313" key="3">
    <source>
        <dbReference type="Proteomes" id="UP001201163"/>
    </source>
</evidence>
<reference evidence="2" key="1">
    <citation type="submission" date="2022-01" db="EMBL/GenBank/DDBJ databases">
        <title>Comparative genomics reveals a dynamic genome evolution in the ectomycorrhizal milk-cap (Lactarius) mushrooms.</title>
        <authorList>
            <consortium name="DOE Joint Genome Institute"/>
            <person name="Lebreton A."/>
            <person name="Tang N."/>
            <person name="Kuo A."/>
            <person name="LaButti K."/>
            <person name="Drula E."/>
            <person name="Barry K."/>
            <person name="Clum A."/>
            <person name="Lipzen A."/>
            <person name="Mousain D."/>
            <person name="Ng V."/>
            <person name="Wang R."/>
            <person name="Wang X."/>
            <person name="Dai Y."/>
            <person name="Henrissat B."/>
            <person name="Grigoriev I.V."/>
            <person name="Guerin-Laguette A."/>
            <person name="Yu F."/>
            <person name="Martin F.M."/>
        </authorList>
    </citation>
    <scope>NUCLEOTIDE SEQUENCE</scope>
    <source>
        <strain evidence="2">QP</strain>
    </source>
</reference>
<proteinExistence type="predicted"/>
<evidence type="ECO:0000313" key="2">
    <source>
        <dbReference type="EMBL" id="KAH8986447.1"/>
    </source>
</evidence>